<accession>A0A5A7NA66</accession>
<dbReference type="EMBL" id="BKCN01000014">
    <property type="protein sequence ID" value="GER04817.1"/>
    <property type="molecule type" value="Genomic_DNA"/>
</dbReference>
<evidence type="ECO:0000313" key="5">
    <source>
        <dbReference type="Proteomes" id="UP000324996"/>
    </source>
</evidence>
<feature type="transmembrane region" description="Helical" evidence="1">
    <location>
        <begin position="274"/>
        <end position="294"/>
    </location>
</feature>
<keyword evidence="1" id="KW-0812">Transmembrane</keyword>
<dbReference type="InterPro" id="IPR013424">
    <property type="entry name" value="Ice-binding_C"/>
</dbReference>
<feature type="domain" description="Ice-binding protein C-terminal" evidence="3">
    <location>
        <begin position="273"/>
        <end position="297"/>
    </location>
</feature>
<protein>
    <recommendedName>
        <fullName evidence="3">Ice-binding protein C-terminal domain-containing protein</fullName>
    </recommendedName>
</protein>
<organism evidence="4 5">
    <name type="scientific">Iodidimonas nitroreducens</name>
    <dbReference type="NCBI Taxonomy" id="1236968"/>
    <lineage>
        <taxon>Bacteria</taxon>
        <taxon>Pseudomonadati</taxon>
        <taxon>Pseudomonadota</taxon>
        <taxon>Alphaproteobacteria</taxon>
        <taxon>Iodidimonadales</taxon>
        <taxon>Iodidimonadaceae</taxon>
        <taxon>Iodidimonas</taxon>
    </lineage>
</organism>
<evidence type="ECO:0000256" key="2">
    <source>
        <dbReference type="SAM" id="SignalP"/>
    </source>
</evidence>
<comment type="caution">
    <text evidence="4">The sequence shown here is derived from an EMBL/GenBank/DDBJ whole genome shotgun (WGS) entry which is preliminary data.</text>
</comment>
<keyword evidence="2" id="KW-0732">Signal</keyword>
<name>A0A5A7NA66_9PROT</name>
<feature type="signal peptide" evidence="2">
    <location>
        <begin position="1"/>
        <end position="25"/>
    </location>
</feature>
<keyword evidence="1" id="KW-1133">Transmembrane helix</keyword>
<dbReference type="AlphaFoldDB" id="A0A5A7NA66"/>
<dbReference type="Proteomes" id="UP000324996">
    <property type="component" value="Unassembled WGS sequence"/>
</dbReference>
<keyword evidence="1" id="KW-0472">Membrane</keyword>
<keyword evidence="5" id="KW-1185">Reference proteome</keyword>
<reference evidence="4 5" key="1">
    <citation type="submission" date="2019-09" db="EMBL/GenBank/DDBJ databases">
        <title>NBRP : Genome information of microbial organism related human and environment.</title>
        <authorList>
            <person name="Hattori M."/>
            <person name="Oshima K."/>
            <person name="Inaba H."/>
            <person name="Suda W."/>
            <person name="Sakamoto M."/>
            <person name="Iino T."/>
            <person name="Kitahara M."/>
            <person name="Oshida Y."/>
            <person name="Iida T."/>
            <person name="Kudo T."/>
            <person name="Itoh T."/>
            <person name="Ohkuma M."/>
        </authorList>
    </citation>
    <scope>NUCLEOTIDE SEQUENCE [LARGE SCALE GENOMIC DNA]</scope>
    <source>
        <strain evidence="4 5">Q-1</strain>
    </source>
</reference>
<proteinExistence type="predicted"/>
<gene>
    <name evidence="4" type="ORF">JCM17846_24990</name>
</gene>
<sequence length="300" mass="31157">MLKKIAQLGVPALLLASLSVGSAHALPRSVFDFGGSTVFEDDSGEFVLRQQQDGSFAPVLGEIQIGDIFGGVIDISSIGGTALDTLNTEITGVFLTQVRGISNIGTSQVQTTAGSESFASGTIDFEAVDPTFFSTILGIAEPVAAGTATILYEDTDNDFSFFANDITDIAGSIATAVDGNRFLSTVFAADSMFQSNGVPLNTTTFGGVGITGNPIAGVSELGSFFFNLDVGQYFGPGFLLSNKVFGSGSLQFPTTQNGGNVFPVQDDLQFSIQVPVPATLGFMGLGLLSLGLIGRRRKSI</sequence>
<evidence type="ECO:0000259" key="3">
    <source>
        <dbReference type="Pfam" id="PF07589"/>
    </source>
</evidence>
<dbReference type="Pfam" id="PF07589">
    <property type="entry name" value="PEP-CTERM"/>
    <property type="match status" value="1"/>
</dbReference>
<dbReference type="RefSeq" id="WP_042082814.1">
    <property type="nucleotide sequence ID" value="NZ_BKCN01000014.1"/>
</dbReference>
<evidence type="ECO:0000313" key="4">
    <source>
        <dbReference type="EMBL" id="GER04817.1"/>
    </source>
</evidence>
<feature type="chain" id="PRO_5022747496" description="Ice-binding protein C-terminal domain-containing protein" evidence="2">
    <location>
        <begin position="26"/>
        <end position="300"/>
    </location>
</feature>
<evidence type="ECO:0000256" key="1">
    <source>
        <dbReference type="SAM" id="Phobius"/>
    </source>
</evidence>